<sequence length="405" mass="44190">MSLSSLFRRSSVPDHALPGPEAFGQSLRVELMRADRGRSRFCLAVFDLVEWTSASDERANSFAEYLTARLRATDYAGLLGAGRLGVILWDTDEAGAARFVSKVRQGWVAARSPEAVIYAYPSDRPIGQPPTPARSSAALPQGFAEAITPGSPGPAAGQTVDGPGNAVTTALSSAAERDATDAPSDDEDLDEPPPVPVLPLEEVLLCPLPRWKRAVDVAGAAAGLVVLSPLLLATAAAVKLTSPGPALFRQWRDGLGGRKFKINKFRTMVADAEALKDALRANSEQDGPAFKMEHDPRITPLGRWMRKTCVDELPQLWNVLMGDMSLVGPRPLDSKEMACTGWWERRRLLVTPGLTCIWQVDGKSKVTFKEWMRMDIRYMHDRTFVGDLGLILRTARNIALHRGSH</sequence>
<accession>A0ABX1V9H7</accession>
<protein>
    <recommendedName>
        <fullName evidence="3">Bacterial sugar transferase domain-containing protein</fullName>
    </recommendedName>
</protein>
<dbReference type="RefSeq" id="WP_171183610.1">
    <property type="nucleotide sequence ID" value="NZ_WTPX01000011.1"/>
</dbReference>
<keyword evidence="5" id="KW-1185">Reference proteome</keyword>
<evidence type="ECO:0000259" key="3">
    <source>
        <dbReference type="Pfam" id="PF02397"/>
    </source>
</evidence>
<dbReference type="PANTHER" id="PTHR30576">
    <property type="entry name" value="COLANIC BIOSYNTHESIS UDP-GLUCOSE LIPID CARRIER TRANSFERASE"/>
    <property type="match status" value="1"/>
</dbReference>
<name>A0ABX1V9H7_9PLAN</name>
<dbReference type="EMBL" id="WTPX01000011">
    <property type="protein sequence ID" value="NNJ24547.1"/>
    <property type="molecule type" value="Genomic_DNA"/>
</dbReference>
<comment type="similarity">
    <text evidence="1">Belongs to the bacterial sugar transferase family.</text>
</comment>
<reference evidence="4 5" key="1">
    <citation type="journal article" date="2020" name="Syst. Appl. Microbiol.">
        <title>Alienimonas chondri sp. nov., a novel planctomycete isolated from the biofilm of the red alga Chondrus crispus.</title>
        <authorList>
            <person name="Vitorino I."/>
            <person name="Albuquerque L."/>
            <person name="Wiegand S."/>
            <person name="Kallscheuer N."/>
            <person name="da Costa M.S."/>
            <person name="Lobo-da-Cunha A."/>
            <person name="Jogler C."/>
            <person name="Lage O.M."/>
        </authorList>
    </citation>
    <scope>NUCLEOTIDE SEQUENCE [LARGE SCALE GENOMIC DNA]</scope>
    <source>
        <strain evidence="4 5">LzC2</strain>
    </source>
</reference>
<dbReference type="PANTHER" id="PTHR30576:SF10">
    <property type="entry name" value="SLL5057 PROTEIN"/>
    <property type="match status" value="1"/>
</dbReference>
<proteinExistence type="inferred from homology"/>
<evidence type="ECO:0000313" key="4">
    <source>
        <dbReference type="EMBL" id="NNJ24547.1"/>
    </source>
</evidence>
<dbReference type="InterPro" id="IPR003362">
    <property type="entry name" value="Bact_transf"/>
</dbReference>
<evidence type="ECO:0000256" key="2">
    <source>
        <dbReference type="SAM" id="MobiDB-lite"/>
    </source>
</evidence>
<organism evidence="4 5">
    <name type="scientific">Alienimonas chondri</name>
    <dbReference type="NCBI Taxonomy" id="2681879"/>
    <lineage>
        <taxon>Bacteria</taxon>
        <taxon>Pseudomonadati</taxon>
        <taxon>Planctomycetota</taxon>
        <taxon>Planctomycetia</taxon>
        <taxon>Planctomycetales</taxon>
        <taxon>Planctomycetaceae</taxon>
        <taxon>Alienimonas</taxon>
    </lineage>
</organism>
<dbReference type="Pfam" id="PF02397">
    <property type="entry name" value="Bac_transf"/>
    <property type="match status" value="1"/>
</dbReference>
<evidence type="ECO:0000313" key="5">
    <source>
        <dbReference type="Proteomes" id="UP000609651"/>
    </source>
</evidence>
<feature type="domain" description="Bacterial sugar transferase" evidence="3">
    <location>
        <begin position="212"/>
        <end position="398"/>
    </location>
</feature>
<comment type="caution">
    <text evidence="4">The sequence shown here is derived from an EMBL/GenBank/DDBJ whole genome shotgun (WGS) entry which is preliminary data.</text>
</comment>
<feature type="region of interest" description="Disordered" evidence="2">
    <location>
        <begin position="144"/>
        <end position="194"/>
    </location>
</feature>
<gene>
    <name evidence="4" type="ORF">LzC2_06050</name>
</gene>
<evidence type="ECO:0000256" key="1">
    <source>
        <dbReference type="ARBA" id="ARBA00006464"/>
    </source>
</evidence>
<dbReference type="Proteomes" id="UP000609651">
    <property type="component" value="Unassembled WGS sequence"/>
</dbReference>